<dbReference type="NCBIfam" id="TIGR00945">
    <property type="entry name" value="tatC"/>
    <property type="match status" value="1"/>
</dbReference>
<evidence type="ECO:0000256" key="5">
    <source>
        <dbReference type="ARBA" id="ARBA00023010"/>
    </source>
</evidence>
<dbReference type="GO" id="GO:0065002">
    <property type="term" value="P:intracellular protein transmembrane transport"/>
    <property type="evidence" value="ECO:0007669"/>
    <property type="project" value="TreeGrafter"/>
</dbReference>
<dbReference type="EMBL" id="QGDQ01000014">
    <property type="protein sequence ID" value="PWJ53190.1"/>
    <property type="molecule type" value="Genomic_DNA"/>
</dbReference>
<evidence type="ECO:0000313" key="9">
    <source>
        <dbReference type="Proteomes" id="UP000245469"/>
    </source>
</evidence>
<keyword evidence="7" id="KW-0813">Transport</keyword>
<keyword evidence="5 7" id="KW-0811">Translocation</keyword>
<dbReference type="GO" id="GO:0043953">
    <property type="term" value="P:protein transport by the Tat complex"/>
    <property type="evidence" value="ECO:0007669"/>
    <property type="project" value="UniProtKB-UniRule"/>
</dbReference>
<keyword evidence="6 7" id="KW-0472">Membrane</keyword>
<evidence type="ECO:0000256" key="6">
    <source>
        <dbReference type="ARBA" id="ARBA00023136"/>
    </source>
</evidence>
<keyword evidence="2 7" id="KW-0812">Transmembrane</keyword>
<comment type="caution">
    <text evidence="8">The sequence shown here is derived from an EMBL/GenBank/DDBJ whole genome shotgun (WGS) entry which is preliminary data.</text>
</comment>
<dbReference type="Pfam" id="PF00902">
    <property type="entry name" value="TatC"/>
    <property type="match status" value="1"/>
</dbReference>
<evidence type="ECO:0000256" key="2">
    <source>
        <dbReference type="ARBA" id="ARBA00022692"/>
    </source>
</evidence>
<dbReference type="OrthoDB" id="9777044at2"/>
<feature type="transmembrane region" description="Helical" evidence="7">
    <location>
        <begin position="157"/>
        <end position="180"/>
    </location>
</feature>
<feature type="transmembrane region" description="Helical" evidence="7">
    <location>
        <begin position="103"/>
        <end position="125"/>
    </location>
</feature>
<keyword evidence="3 7" id="KW-0653">Protein transport</keyword>
<dbReference type="Proteomes" id="UP000245469">
    <property type="component" value="Unassembled WGS sequence"/>
</dbReference>
<feature type="transmembrane region" description="Helical" evidence="7">
    <location>
        <begin position="70"/>
        <end position="91"/>
    </location>
</feature>
<comment type="subcellular location">
    <subcellularLocation>
        <location evidence="7">Cell membrane</location>
        <topology evidence="7">Multi-pass membrane protein</topology>
    </subcellularLocation>
    <subcellularLocation>
        <location evidence="1">Membrane</location>
        <topology evidence="1">Multi-pass membrane protein</topology>
    </subcellularLocation>
</comment>
<dbReference type="PANTHER" id="PTHR30371:SF0">
    <property type="entry name" value="SEC-INDEPENDENT PROTEIN TRANSLOCASE PROTEIN TATC, CHLOROPLASTIC-RELATED"/>
    <property type="match status" value="1"/>
</dbReference>
<keyword evidence="9" id="KW-1185">Reference proteome</keyword>
<keyword evidence="7" id="KW-1003">Cell membrane</keyword>
<gene>
    <name evidence="7" type="primary">tatC</name>
    <name evidence="8" type="ORF">BXY45_11485</name>
</gene>
<proteinExistence type="inferred from homology"/>
<dbReference type="GO" id="GO:0033281">
    <property type="term" value="C:TAT protein transport complex"/>
    <property type="evidence" value="ECO:0007669"/>
    <property type="project" value="UniProtKB-UniRule"/>
</dbReference>
<dbReference type="AlphaFoldDB" id="A0A316A8A6"/>
<feature type="transmembrane region" description="Helical" evidence="7">
    <location>
        <begin position="209"/>
        <end position="231"/>
    </location>
</feature>
<keyword evidence="4 7" id="KW-1133">Transmembrane helix</keyword>
<dbReference type="GO" id="GO:0009977">
    <property type="term" value="F:proton motive force dependent protein transmembrane transporter activity"/>
    <property type="evidence" value="ECO:0007669"/>
    <property type="project" value="TreeGrafter"/>
</dbReference>
<feature type="transmembrane region" description="Helical" evidence="7">
    <location>
        <begin position="14"/>
        <end position="32"/>
    </location>
</feature>
<accession>A0A316A8A6</accession>
<comment type="function">
    <text evidence="7">Part of the twin-arginine translocation (Tat) system that transports large folded proteins containing a characteristic twin-arginine motif in their signal peptide across membranes. Together with TatB, TatC is part of a receptor directly interacting with Tat signal peptides.</text>
</comment>
<evidence type="ECO:0000256" key="7">
    <source>
        <dbReference type="HAMAP-Rule" id="MF_00902"/>
    </source>
</evidence>
<sequence length="254" mass="27757">MPLREHLLELRKRVTIAGIAVLLGSVAGWFLYDPVLDYLTAPIEAAKARGLDIAINFQGVGTPFDLKLKLSVWIGFIVSSPVWIYQLWAFVTPGLTKKERRYALGFMSAAVPLFLAGVWLSSLFIPNVVSFFTSFTPSDGANIIAAEDYLGFVMRTVLVFGCAFLLPVVLVGLNLLGLLSGKAVLKAWRWVTVLCFLFAAIATPTPDVVAMFTLATPMLLLFAVAIGICLLNDKRRAKREPQYGDLADDEASAL</sequence>
<protein>
    <recommendedName>
        <fullName evidence="7">Sec-independent protein translocase protein TatC</fullName>
    </recommendedName>
</protein>
<evidence type="ECO:0000256" key="3">
    <source>
        <dbReference type="ARBA" id="ARBA00022927"/>
    </source>
</evidence>
<reference evidence="8 9" key="1">
    <citation type="submission" date="2018-03" db="EMBL/GenBank/DDBJ databases">
        <title>Genomic Encyclopedia of Archaeal and Bacterial Type Strains, Phase II (KMG-II): from individual species to whole genera.</title>
        <authorList>
            <person name="Goeker M."/>
        </authorList>
    </citation>
    <scope>NUCLEOTIDE SEQUENCE [LARGE SCALE GENOMIC DNA]</scope>
    <source>
        <strain evidence="8 9">DSM 44889</strain>
    </source>
</reference>
<comment type="subunit">
    <text evidence="7">The Tat system comprises two distinct complexes: a TatABC complex, containing multiple copies of TatA, TatB and TatC subunits, and a separate TatA complex, containing only TatA subunits. Substrates initially bind to the TatABC complex, which probably triggers association of the separate TatA complex to form the active translocon.</text>
</comment>
<comment type="similarity">
    <text evidence="7">Belongs to the TatC family.</text>
</comment>
<evidence type="ECO:0000313" key="8">
    <source>
        <dbReference type="EMBL" id="PWJ53190.1"/>
    </source>
</evidence>
<name>A0A316A8A6_9ACTN</name>
<feature type="transmembrane region" description="Helical" evidence="7">
    <location>
        <begin position="187"/>
        <end position="203"/>
    </location>
</feature>
<dbReference type="RefSeq" id="WP_109774799.1">
    <property type="nucleotide sequence ID" value="NZ_QGDQ01000014.1"/>
</dbReference>
<dbReference type="InterPro" id="IPR002033">
    <property type="entry name" value="TatC"/>
</dbReference>
<dbReference type="HAMAP" id="MF_00902">
    <property type="entry name" value="TatC"/>
    <property type="match status" value="1"/>
</dbReference>
<dbReference type="PRINTS" id="PR01840">
    <property type="entry name" value="TATCFAMILY"/>
</dbReference>
<evidence type="ECO:0000256" key="4">
    <source>
        <dbReference type="ARBA" id="ARBA00022989"/>
    </source>
</evidence>
<dbReference type="PANTHER" id="PTHR30371">
    <property type="entry name" value="SEC-INDEPENDENT PROTEIN TRANSLOCASE PROTEIN TATC"/>
    <property type="match status" value="1"/>
</dbReference>
<evidence type="ECO:0000256" key="1">
    <source>
        <dbReference type="ARBA" id="ARBA00004141"/>
    </source>
</evidence>
<organism evidence="8 9">
    <name type="scientific">Quadrisphaera granulorum</name>
    <dbReference type="NCBI Taxonomy" id="317664"/>
    <lineage>
        <taxon>Bacteria</taxon>
        <taxon>Bacillati</taxon>
        <taxon>Actinomycetota</taxon>
        <taxon>Actinomycetes</taxon>
        <taxon>Kineosporiales</taxon>
        <taxon>Kineosporiaceae</taxon>
        <taxon>Quadrisphaera</taxon>
    </lineage>
</organism>